<protein>
    <submittedName>
        <fullName evidence="1">Uncharacterized protein</fullName>
    </submittedName>
</protein>
<evidence type="ECO:0000313" key="1">
    <source>
        <dbReference type="EMBL" id="MFH5209938.1"/>
    </source>
</evidence>
<dbReference type="EMBL" id="JBIMSO010000059">
    <property type="protein sequence ID" value="MFH5209938.1"/>
    <property type="molecule type" value="Genomic_DNA"/>
</dbReference>
<dbReference type="Proteomes" id="UP001609175">
    <property type="component" value="Unassembled WGS sequence"/>
</dbReference>
<organism evidence="1 2">
    <name type="scientific">Antrihabitans spumae</name>
    <dbReference type="NCBI Taxonomy" id="3373370"/>
    <lineage>
        <taxon>Bacteria</taxon>
        <taxon>Bacillati</taxon>
        <taxon>Actinomycetota</taxon>
        <taxon>Actinomycetes</taxon>
        <taxon>Mycobacteriales</taxon>
        <taxon>Nocardiaceae</taxon>
        <taxon>Antrihabitans</taxon>
    </lineage>
</organism>
<gene>
    <name evidence="1" type="ORF">ACHIPZ_17290</name>
</gene>
<comment type="caution">
    <text evidence="1">The sequence shown here is derived from an EMBL/GenBank/DDBJ whole genome shotgun (WGS) entry which is preliminary data.</text>
</comment>
<reference evidence="1 2" key="1">
    <citation type="submission" date="2024-10" db="EMBL/GenBank/DDBJ databases">
        <authorList>
            <person name="Riesco R."/>
        </authorList>
    </citation>
    <scope>NUCLEOTIDE SEQUENCE [LARGE SCALE GENOMIC DNA]</scope>
    <source>
        <strain evidence="1 2">NCIMB 15449</strain>
    </source>
</reference>
<evidence type="ECO:0000313" key="2">
    <source>
        <dbReference type="Proteomes" id="UP001609175"/>
    </source>
</evidence>
<name>A0ABW7JPL0_9NOCA</name>
<dbReference type="RefSeq" id="WP_395115631.1">
    <property type="nucleotide sequence ID" value="NZ_JBIMSO010000059.1"/>
</dbReference>
<sequence length="185" mass="20577">MFPTLLSTMASILNGGTVEVDDCKRCIAELDLLESGVIGMTRWDIVDQLNGDIVSWADEVDIWGSGWYGHCVGGGFYLSELDGPIQLRNAGPIELEAFEFTQIPTGHVDTLGRPIYIVRSVDSSPEVARAWTSYPCKAWNSEAVPEHLKIQRSWMPAREHRDWTRAALRNIFTAAVEVGNPVAWT</sequence>
<proteinExistence type="predicted"/>
<accession>A0ABW7JPL0</accession>